<reference evidence="7" key="1">
    <citation type="submission" date="2020-10" db="EMBL/GenBank/DDBJ databases">
        <authorList>
            <person name="Gilroy R."/>
        </authorList>
    </citation>
    <scope>NUCLEOTIDE SEQUENCE</scope>
    <source>
        <strain evidence="7">4920</strain>
    </source>
</reference>
<keyword evidence="2 5" id="KW-0658">Purine biosynthesis</keyword>
<evidence type="ECO:0000256" key="4">
    <source>
        <dbReference type="NCBIfam" id="TIGR00928"/>
    </source>
</evidence>
<dbReference type="NCBIfam" id="TIGR00928">
    <property type="entry name" value="purB"/>
    <property type="match status" value="1"/>
</dbReference>
<evidence type="ECO:0000256" key="2">
    <source>
        <dbReference type="ARBA" id="ARBA00022755"/>
    </source>
</evidence>
<evidence type="ECO:0000256" key="1">
    <source>
        <dbReference type="ARBA" id="ARBA00022605"/>
    </source>
</evidence>
<comment type="pathway">
    <text evidence="5">Purine metabolism; IMP biosynthesis via de novo pathway; 5-amino-1-(5-phospho-D-ribosyl)imidazole-4-carboxamide from 5-amino-1-(5-phospho-D-ribosyl)imidazole-4-carboxylate: step 2/2.</text>
</comment>
<dbReference type="GO" id="GO:0070626">
    <property type="term" value="F:(S)-2-(5-amino-1-(5-phospho-D-ribosyl)imidazole-4-carboxamido) succinate lyase (fumarate-forming) activity"/>
    <property type="evidence" value="ECO:0007669"/>
    <property type="project" value="TreeGrafter"/>
</dbReference>
<evidence type="ECO:0000256" key="3">
    <source>
        <dbReference type="ARBA" id="ARBA00023239"/>
    </source>
</evidence>
<comment type="similarity">
    <text evidence="5">Belongs to the lyase 1 family. Adenylosuccinate lyase subfamily.</text>
</comment>
<comment type="pathway">
    <text evidence="5">Purine metabolism; AMP biosynthesis via de novo pathway; AMP from IMP: step 2/2.</text>
</comment>
<reference evidence="7" key="2">
    <citation type="journal article" date="2021" name="PeerJ">
        <title>Extensive microbial diversity within the chicken gut microbiome revealed by metagenomics and culture.</title>
        <authorList>
            <person name="Gilroy R."/>
            <person name="Ravi A."/>
            <person name="Getino M."/>
            <person name="Pursley I."/>
            <person name="Horton D.L."/>
            <person name="Alikhan N.F."/>
            <person name="Baker D."/>
            <person name="Gharbi K."/>
            <person name="Hall N."/>
            <person name="Watson M."/>
            <person name="Adriaenssens E.M."/>
            <person name="Foster-Nyarko E."/>
            <person name="Jarju S."/>
            <person name="Secka A."/>
            <person name="Antonio M."/>
            <person name="Oren A."/>
            <person name="Chaudhuri R.R."/>
            <person name="La Ragione R."/>
            <person name="Hildebrand F."/>
            <person name="Pallen M.J."/>
        </authorList>
    </citation>
    <scope>NUCLEOTIDE SEQUENCE</scope>
    <source>
        <strain evidence="7">4920</strain>
    </source>
</reference>
<keyword evidence="3 5" id="KW-0456">Lyase</keyword>
<dbReference type="GO" id="GO:0008652">
    <property type="term" value="P:amino acid biosynthetic process"/>
    <property type="evidence" value="ECO:0007669"/>
    <property type="project" value="UniProtKB-KW"/>
</dbReference>
<comment type="catalytic activity">
    <reaction evidence="5">
        <text>N(6)-(1,2-dicarboxyethyl)-AMP = fumarate + AMP</text>
        <dbReference type="Rhea" id="RHEA:16853"/>
        <dbReference type="ChEBI" id="CHEBI:29806"/>
        <dbReference type="ChEBI" id="CHEBI:57567"/>
        <dbReference type="ChEBI" id="CHEBI:456215"/>
        <dbReference type="EC" id="4.3.2.2"/>
    </reaction>
</comment>
<dbReference type="Pfam" id="PF10397">
    <property type="entry name" value="ADSL_C"/>
    <property type="match status" value="1"/>
</dbReference>
<dbReference type="GO" id="GO:0004018">
    <property type="term" value="F:N6-(1,2-dicarboxyethyl)AMP AMP-lyase (fumarate-forming) activity"/>
    <property type="evidence" value="ECO:0007669"/>
    <property type="project" value="UniProtKB-UniRule"/>
</dbReference>
<dbReference type="CDD" id="cd03302">
    <property type="entry name" value="Adenylsuccinate_lyase_2"/>
    <property type="match status" value="1"/>
</dbReference>
<name>A0A9D1NGH6_9FIRM</name>
<dbReference type="PRINTS" id="PR00149">
    <property type="entry name" value="FUMRATELYASE"/>
</dbReference>
<dbReference type="PANTHER" id="PTHR43172">
    <property type="entry name" value="ADENYLOSUCCINATE LYASE"/>
    <property type="match status" value="1"/>
</dbReference>
<proteinExistence type="inferred from homology"/>
<comment type="catalytic activity">
    <reaction evidence="5">
        <text>(2S)-2-[5-amino-1-(5-phospho-beta-D-ribosyl)imidazole-4-carboxamido]succinate = 5-amino-1-(5-phospho-beta-D-ribosyl)imidazole-4-carboxamide + fumarate</text>
        <dbReference type="Rhea" id="RHEA:23920"/>
        <dbReference type="ChEBI" id="CHEBI:29806"/>
        <dbReference type="ChEBI" id="CHEBI:58443"/>
        <dbReference type="ChEBI" id="CHEBI:58475"/>
        <dbReference type="EC" id="4.3.2.2"/>
    </reaction>
</comment>
<evidence type="ECO:0000256" key="5">
    <source>
        <dbReference type="RuleBase" id="RU361172"/>
    </source>
</evidence>
<dbReference type="Gene3D" id="1.10.40.30">
    <property type="entry name" value="Fumarase/aspartase (C-terminal domain)"/>
    <property type="match status" value="1"/>
</dbReference>
<keyword evidence="1" id="KW-0028">Amino-acid biosynthesis</keyword>
<gene>
    <name evidence="7" type="ORF">IAC74_03925</name>
</gene>
<dbReference type="PANTHER" id="PTHR43172:SF1">
    <property type="entry name" value="ADENYLOSUCCINATE LYASE"/>
    <property type="match status" value="1"/>
</dbReference>
<evidence type="ECO:0000313" key="7">
    <source>
        <dbReference type="EMBL" id="HIV02698.1"/>
    </source>
</evidence>
<dbReference type="AlphaFoldDB" id="A0A9D1NGH6"/>
<dbReference type="Gene3D" id="1.20.200.10">
    <property type="entry name" value="Fumarase/aspartase (Central domain)"/>
    <property type="match status" value="1"/>
</dbReference>
<dbReference type="Pfam" id="PF00206">
    <property type="entry name" value="Lyase_1"/>
    <property type="match status" value="1"/>
</dbReference>
<dbReference type="InterPro" id="IPR008948">
    <property type="entry name" value="L-Aspartase-like"/>
</dbReference>
<dbReference type="GO" id="GO:0044208">
    <property type="term" value="P:'de novo' AMP biosynthetic process"/>
    <property type="evidence" value="ECO:0007669"/>
    <property type="project" value="TreeGrafter"/>
</dbReference>
<dbReference type="SMART" id="SM00998">
    <property type="entry name" value="ADSL_C"/>
    <property type="match status" value="1"/>
</dbReference>
<dbReference type="InterPro" id="IPR020557">
    <property type="entry name" value="Fumarate_lyase_CS"/>
</dbReference>
<evidence type="ECO:0000313" key="8">
    <source>
        <dbReference type="Proteomes" id="UP000886743"/>
    </source>
</evidence>
<dbReference type="InterPro" id="IPR000362">
    <property type="entry name" value="Fumarate_lyase_fam"/>
</dbReference>
<feature type="domain" description="Adenylosuccinate lyase C-terminal" evidence="6">
    <location>
        <begin position="369"/>
        <end position="453"/>
    </location>
</feature>
<dbReference type="InterPro" id="IPR019468">
    <property type="entry name" value="AdenyloSucc_lyase_C"/>
</dbReference>
<organism evidence="7 8">
    <name type="scientific">Candidatus Aphodoplasma excrementigallinarum</name>
    <dbReference type="NCBI Taxonomy" id="2840673"/>
    <lineage>
        <taxon>Bacteria</taxon>
        <taxon>Bacillati</taxon>
        <taxon>Bacillota</taxon>
        <taxon>Clostridia</taxon>
        <taxon>Eubacteriales</taxon>
        <taxon>Candidatus Aphodoplasma</taxon>
    </lineage>
</organism>
<dbReference type="EMBL" id="DVOF01000116">
    <property type="protein sequence ID" value="HIV02698.1"/>
    <property type="molecule type" value="Genomic_DNA"/>
</dbReference>
<dbReference type="SUPFAM" id="SSF48557">
    <property type="entry name" value="L-aspartase-like"/>
    <property type="match status" value="1"/>
</dbReference>
<dbReference type="InterPro" id="IPR022761">
    <property type="entry name" value="Fumarate_lyase_N"/>
</dbReference>
<dbReference type="Gene3D" id="1.10.275.60">
    <property type="match status" value="1"/>
</dbReference>
<accession>A0A9D1NGH6</accession>
<sequence length="475" mass="53488">MKDIYESPFNLRYASKEMLYLFSPDKRYSTWRRLWVALAQAEHELGLPVSEEQIKELEAHIDDIDYDVVAAKEKEIRHDVMAHVYAYGVKCPNAKGIIHLGATSCYVTDNADIIILREALQLIRQKILLVMEKLSEFALEYKALPTLGFTHFQPAQPVTVGKRACLWLHDLLMDLQDVDYVIGSLKLLGSKGTTGTQASFLSLFEGDHEKVKALDRKIAEKMGFDDVYPVSGQTYSRKLDSRVLSVLSGIAQSASKCANDIRLLQGLGEIEEPFEKKQVGSSAMAYKRNPMRCERMTSLARNVIAMTVNPAMTESTQWLERTLDDSANRRISLPEAFLSTDAVLGIFANVTDGLVVYPKVIEKRLMENLPFMATENIMMEAVKRGGNRQELHEKIREYSMQVTKEVKLEGKPNTLIAKMAADPAFMMNEAELNSLLEPSKYIGRSKEQVEEFIEGYIAPLLAGKDFSGVNVELNV</sequence>
<dbReference type="InterPro" id="IPR004769">
    <property type="entry name" value="Pur_lyase"/>
</dbReference>
<dbReference type="FunFam" id="1.10.275.60:FF:000001">
    <property type="entry name" value="Adenylosuccinate lyase"/>
    <property type="match status" value="1"/>
</dbReference>
<protein>
    <recommendedName>
        <fullName evidence="4 5">Adenylosuccinate lyase</fullName>
        <shortName evidence="5">ASL</shortName>
        <ecNumber evidence="4 5">4.3.2.2</ecNumber>
    </recommendedName>
    <alternativeName>
        <fullName evidence="5">Adenylosuccinase</fullName>
    </alternativeName>
</protein>
<dbReference type="Proteomes" id="UP000886743">
    <property type="component" value="Unassembled WGS sequence"/>
</dbReference>
<dbReference type="GO" id="GO:0005829">
    <property type="term" value="C:cytosol"/>
    <property type="evidence" value="ECO:0007669"/>
    <property type="project" value="TreeGrafter"/>
</dbReference>
<dbReference type="EC" id="4.3.2.2" evidence="4 5"/>
<comment type="caution">
    <text evidence="7">The sequence shown here is derived from an EMBL/GenBank/DDBJ whole genome shotgun (WGS) entry which is preliminary data.</text>
</comment>
<evidence type="ECO:0000259" key="6">
    <source>
        <dbReference type="SMART" id="SM00998"/>
    </source>
</evidence>
<dbReference type="PROSITE" id="PS00163">
    <property type="entry name" value="FUMARATE_LYASES"/>
    <property type="match status" value="1"/>
</dbReference>